<name>A0A5J4UIR2_9EUKA</name>
<organism evidence="1 2">
    <name type="scientific">Streblomastix strix</name>
    <dbReference type="NCBI Taxonomy" id="222440"/>
    <lineage>
        <taxon>Eukaryota</taxon>
        <taxon>Metamonada</taxon>
        <taxon>Preaxostyla</taxon>
        <taxon>Oxymonadida</taxon>
        <taxon>Streblomastigidae</taxon>
        <taxon>Streblomastix</taxon>
    </lineage>
</organism>
<dbReference type="AlphaFoldDB" id="A0A5J4UIR2"/>
<dbReference type="Proteomes" id="UP000324800">
    <property type="component" value="Unassembled WGS sequence"/>
</dbReference>
<protein>
    <submittedName>
        <fullName evidence="1">Uncharacterized protein</fullName>
    </submittedName>
</protein>
<gene>
    <name evidence="1" type="ORF">EZS28_034399</name>
</gene>
<sequence length="76" mass="8585">MVGARTGIRSMGWPFSKISKNSVKSEPPEPGLFVNFDTPKFTAQTSVTIINEQPEMGDEIWKFLQSKQQPMLQVIE</sequence>
<evidence type="ECO:0000313" key="1">
    <source>
        <dbReference type="EMBL" id="KAA6370074.1"/>
    </source>
</evidence>
<evidence type="ECO:0000313" key="2">
    <source>
        <dbReference type="Proteomes" id="UP000324800"/>
    </source>
</evidence>
<reference evidence="1 2" key="1">
    <citation type="submission" date="2019-03" db="EMBL/GenBank/DDBJ databases">
        <title>Single cell metagenomics reveals metabolic interactions within the superorganism composed of flagellate Streblomastix strix and complex community of Bacteroidetes bacteria on its surface.</title>
        <authorList>
            <person name="Treitli S.C."/>
            <person name="Kolisko M."/>
            <person name="Husnik F."/>
            <person name="Keeling P."/>
            <person name="Hampl V."/>
        </authorList>
    </citation>
    <scope>NUCLEOTIDE SEQUENCE [LARGE SCALE GENOMIC DNA]</scope>
    <source>
        <strain evidence="1">ST1C</strain>
    </source>
</reference>
<proteinExistence type="predicted"/>
<dbReference type="EMBL" id="SNRW01015750">
    <property type="protein sequence ID" value="KAA6370074.1"/>
    <property type="molecule type" value="Genomic_DNA"/>
</dbReference>
<comment type="caution">
    <text evidence="1">The sequence shown here is derived from an EMBL/GenBank/DDBJ whole genome shotgun (WGS) entry which is preliminary data.</text>
</comment>
<accession>A0A5J4UIR2</accession>